<protein>
    <submittedName>
        <fullName evidence="1">MazF family toxin-antitoxin system</fullName>
    </submittedName>
</protein>
<dbReference type="Gene3D" id="2.30.30.110">
    <property type="match status" value="1"/>
</dbReference>
<evidence type="ECO:0000313" key="1">
    <source>
        <dbReference type="EMBL" id="GGG33729.1"/>
    </source>
</evidence>
<gene>
    <name evidence="1" type="ORF">GCM10007425_30540</name>
</gene>
<sequence>MNTNDVGFAFVSFKGAKGGKERPIFIVEVTEQDIVFYSITSQYETKSPAIQRQYYQIVQWQEAGLKKPSWIDIGSKRVVEKSMLAFDVVGELSTEDIQGLADFIEHYTRIN</sequence>
<evidence type="ECO:0000313" key="2">
    <source>
        <dbReference type="Proteomes" id="UP000616608"/>
    </source>
</evidence>
<accession>A0A917LJZ3</accession>
<comment type="caution">
    <text evidence="1">The sequence shown here is derived from an EMBL/GenBank/DDBJ whole genome shotgun (WGS) entry which is preliminary data.</text>
</comment>
<dbReference type="EMBL" id="BMJT01000017">
    <property type="protein sequence ID" value="GGG33729.1"/>
    <property type="molecule type" value="Genomic_DNA"/>
</dbReference>
<organism evidence="1 2">
    <name type="scientific">Lysinibacillus alkalisoli</name>
    <dbReference type="NCBI Taxonomy" id="1911548"/>
    <lineage>
        <taxon>Bacteria</taxon>
        <taxon>Bacillati</taxon>
        <taxon>Bacillota</taxon>
        <taxon>Bacilli</taxon>
        <taxon>Bacillales</taxon>
        <taxon>Bacillaceae</taxon>
        <taxon>Lysinibacillus</taxon>
    </lineage>
</organism>
<dbReference type="InterPro" id="IPR011067">
    <property type="entry name" value="Plasmid_toxin/cell-grow_inhib"/>
</dbReference>
<dbReference type="RefSeq" id="WP_188615943.1">
    <property type="nucleotide sequence ID" value="NZ_BMJT01000017.1"/>
</dbReference>
<proteinExistence type="predicted"/>
<reference evidence="1" key="2">
    <citation type="submission" date="2020-09" db="EMBL/GenBank/DDBJ databases">
        <authorList>
            <person name="Sun Q."/>
            <person name="Zhou Y."/>
        </authorList>
    </citation>
    <scope>NUCLEOTIDE SEQUENCE</scope>
    <source>
        <strain evidence="1">CGMCC 1.15760</strain>
    </source>
</reference>
<dbReference type="SUPFAM" id="SSF50118">
    <property type="entry name" value="Cell growth inhibitor/plasmid maintenance toxic component"/>
    <property type="match status" value="1"/>
</dbReference>
<reference evidence="1" key="1">
    <citation type="journal article" date="2014" name="Int. J. Syst. Evol. Microbiol.">
        <title>Complete genome sequence of Corynebacterium casei LMG S-19264T (=DSM 44701T), isolated from a smear-ripened cheese.</title>
        <authorList>
            <consortium name="US DOE Joint Genome Institute (JGI-PGF)"/>
            <person name="Walter F."/>
            <person name="Albersmeier A."/>
            <person name="Kalinowski J."/>
            <person name="Ruckert C."/>
        </authorList>
    </citation>
    <scope>NUCLEOTIDE SEQUENCE</scope>
    <source>
        <strain evidence="1">CGMCC 1.15760</strain>
    </source>
</reference>
<name>A0A917LJZ3_9BACI</name>
<keyword evidence="2" id="KW-1185">Reference proteome</keyword>
<dbReference type="Proteomes" id="UP000616608">
    <property type="component" value="Unassembled WGS sequence"/>
</dbReference>
<dbReference type="AlphaFoldDB" id="A0A917LJZ3"/>